<organism evidence="3 4">
    <name type="scientific">Adineta ricciae</name>
    <name type="common">Rotifer</name>
    <dbReference type="NCBI Taxonomy" id="249248"/>
    <lineage>
        <taxon>Eukaryota</taxon>
        <taxon>Metazoa</taxon>
        <taxon>Spiralia</taxon>
        <taxon>Gnathifera</taxon>
        <taxon>Rotifera</taxon>
        <taxon>Eurotatoria</taxon>
        <taxon>Bdelloidea</taxon>
        <taxon>Adinetida</taxon>
        <taxon>Adinetidae</taxon>
        <taxon>Adineta</taxon>
    </lineage>
</organism>
<protein>
    <submittedName>
        <fullName evidence="3">Uncharacterized protein</fullName>
    </submittedName>
</protein>
<dbReference type="OrthoDB" id="8954335at2759"/>
<gene>
    <name evidence="2" type="ORF">EDS130_LOCUS12365</name>
    <name evidence="3" type="ORF">XAT740_LOCUS27084</name>
</gene>
<evidence type="ECO:0000313" key="4">
    <source>
        <dbReference type="Proteomes" id="UP000663828"/>
    </source>
</evidence>
<accession>A0A815B0D7</accession>
<evidence type="ECO:0000313" key="3">
    <source>
        <dbReference type="EMBL" id="CAF1266992.1"/>
    </source>
</evidence>
<proteinExistence type="predicted"/>
<dbReference type="EMBL" id="CAJNOJ010000047">
    <property type="protein sequence ID" value="CAF0951601.1"/>
    <property type="molecule type" value="Genomic_DNA"/>
</dbReference>
<name>A0A815B0D7_ADIRI</name>
<dbReference type="Proteomes" id="UP000663828">
    <property type="component" value="Unassembled WGS sequence"/>
</dbReference>
<evidence type="ECO:0000256" key="1">
    <source>
        <dbReference type="SAM" id="Coils"/>
    </source>
</evidence>
<dbReference type="AlphaFoldDB" id="A0A815B0D7"/>
<evidence type="ECO:0000313" key="2">
    <source>
        <dbReference type="EMBL" id="CAF0951601.1"/>
    </source>
</evidence>
<feature type="coiled-coil region" evidence="1">
    <location>
        <begin position="97"/>
        <end position="136"/>
    </location>
</feature>
<comment type="caution">
    <text evidence="3">The sequence shown here is derived from an EMBL/GenBank/DDBJ whole genome shotgun (WGS) entry which is preliminary data.</text>
</comment>
<keyword evidence="4" id="KW-1185">Reference proteome</keyword>
<dbReference type="EMBL" id="CAJNOR010002240">
    <property type="protein sequence ID" value="CAF1266992.1"/>
    <property type="molecule type" value="Genomic_DNA"/>
</dbReference>
<sequence length="148" mass="16814">MDTQDLVESNDNSVSTETFGIILLGNTGVDNQEAVDQNKQEIYKAFQQCPNSVVAFVFSGGSSGRVKDEDLVAFNAIHKAFHFQQYAADKIRMDQEYQTIKEQMATQEIALQNQERENAEKNMAVLQNKISELESRQLQVIYEYVPVK</sequence>
<keyword evidence="1" id="KW-0175">Coiled coil</keyword>
<dbReference type="Proteomes" id="UP000663852">
    <property type="component" value="Unassembled WGS sequence"/>
</dbReference>
<reference evidence="3" key="1">
    <citation type="submission" date="2021-02" db="EMBL/GenBank/DDBJ databases">
        <authorList>
            <person name="Nowell W R."/>
        </authorList>
    </citation>
    <scope>NUCLEOTIDE SEQUENCE</scope>
</reference>